<reference evidence="2" key="1">
    <citation type="submission" date="2014-11" db="EMBL/GenBank/DDBJ databases">
        <authorList>
            <person name="Amaro Gonzalez C."/>
        </authorList>
    </citation>
    <scope>NUCLEOTIDE SEQUENCE</scope>
</reference>
<dbReference type="EMBL" id="GBXM01049914">
    <property type="protein sequence ID" value="JAH58663.1"/>
    <property type="molecule type" value="Transcribed_RNA"/>
</dbReference>
<evidence type="ECO:0000313" key="2">
    <source>
        <dbReference type="EMBL" id="JAH58663.1"/>
    </source>
</evidence>
<protein>
    <submittedName>
        <fullName evidence="2">Uncharacterized protein</fullName>
    </submittedName>
</protein>
<dbReference type="AlphaFoldDB" id="A0A0E9U0Z4"/>
<name>A0A0E9U0Z4_ANGAN</name>
<reference evidence="2" key="2">
    <citation type="journal article" date="2015" name="Fish Shellfish Immunol.">
        <title>Early steps in the European eel (Anguilla anguilla)-Vibrio vulnificus interaction in the gills: Role of the RtxA13 toxin.</title>
        <authorList>
            <person name="Callol A."/>
            <person name="Pajuelo D."/>
            <person name="Ebbesson L."/>
            <person name="Teles M."/>
            <person name="MacKenzie S."/>
            <person name="Amaro C."/>
        </authorList>
    </citation>
    <scope>NUCLEOTIDE SEQUENCE</scope>
</reference>
<sequence length="60" mass="6934">MKEKIRYCAYLQAMTQIHFKVIVAFFQCVSTVVGITGISIYLPPCMTCLSCIWFHCLMHD</sequence>
<accession>A0A0E9U0Z4</accession>
<organism evidence="2">
    <name type="scientific">Anguilla anguilla</name>
    <name type="common">European freshwater eel</name>
    <name type="synonym">Muraena anguilla</name>
    <dbReference type="NCBI Taxonomy" id="7936"/>
    <lineage>
        <taxon>Eukaryota</taxon>
        <taxon>Metazoa</taxon>
        <taxon>Chordata</taxon>
        <taxon>Craniata</taxon>
        <taxon>Vertebrata</taxon>
        <taxon>Euteleostomi</taxon>
        <taxon>Actinopterygii</taxon>
        <taxon>Neopterygii</taxon>
        <taxon>Teleostei</taxon>
        <taxon>Anguilliformes</taxon>
        <taxon>Anguillidae</taxon>
        <taxon>Anguilla</taxon>
    </lineage>
</organism>
<proteinExistence type="predicted"/>
<evidence type="ECO:0000256" key="1">
    <source>
        <dbReference type="SAM" id="Phobius"/>
    </source>
</evidence>
<feature type="transmembrane region" description="Helical" evidence="1">
    <location>
        <begin position="21"/>
        <end position="42"/>
    </location>
</feature>
<keyword evidence="1" id="KW-0812">Transmembrane</keyword>
<keyword evidence="1" id="KW-0472">Membrane</keyword>
<keyword evidence="1" id="KW-1133">Transmembrane helix</keyword>